<name>A0A939PJ55_9ACTN</name>
<evidence type="ECO:0000256" key="4">
    <source>
        <dbReference type="ARBA" id="ARBA00022475"/>
    </source>
</evidence>
<dbReference type="Gene3D" id="3.40.50.300">
    <property type="entry name" value="P-loop containing nucleotide triphosphate hydrolases"/>
    <property type="match status" value="1"/>
</dbReference>
<sequence>MRQRAVIAMALALGPSVLLADEPTTALDVTVQAQILQLLARRQREDDLATLLVSHDLGVVARLAQDVAVMYAGRIVEQGPLDDVYTAPAHPYTLGLLEAMPEERTTRLKPIPGLPPDPRNPPGGCAFHPRCPFATDVCRTEDPPLIETGDRAVACHHSDQVIKESA</sequence>
<reference evidence="10" key="1">
    <citation type="submission" date="2021-03" db="EMBL/GenBank/DDBJ databases">
        <authorList>
            <person name="Kanchanasin P."/>
            <person name="Saeng-In P."/>
            <person name="Phongsopitanun W."/>
            <person name="Yuki M."/>
            <person name="Kudo T."/>
            <person name="Ohkuma M."/>
            <person name="Tanasupawat S."/>
        </authorList>
    </citation>
    <scope>NUCLEOTIDE SEQUENCE</scope>
    <source>
        <strain evidence="10">GKU 128</strain>
    </source>
</reference>
<dbReference type="InterPro" id="IPR050388">
    <property type="entry name" value="ABC_Ni/Peptide_Import"/>
</dbReference>
<keyword evidence="4" id="KW-1003">Cell membrane</keyword>
<dbReference type="AlphaFoldDB" id="A0A939PJ55"/>
<dbReference type="InterPro" id="IPR027417">
    <property type="entry name" value="P-loop_NTPase"/>
</dbReference>
<evidence type="ECO:0000256" key="7">
    <source>
        <dbReference type="ARBA" id="ARBA00023136"/>
    </source>
</evidence>
<dbReference type="PANTHER" id="PTHR43297:SF2">
    <property type="entry name" value="DIPEPTIDE TRANSPORT ATP-BINDING PROTEIN DPPD"/>
    <property type="match status" value="1"/>
</dbReference>
<evidence type="ECO:0000256" key="1">
    <source>
        <dbReference type="ARBA" id="ARBA00004370"/>
    </source>
</evidence>
<evidence type="ECO:0000256" key="5">
    <source>
        <dbReference type="ARBA" id="ARBA00022741"/>
    </source>
</evidence>
<proteinExistence type="inferred from homology"/>
<keyword evidence="8" id="KW-0732">Signal</keyword>
<gene>
    <name evidence="10" type="ORF">J4573_23830</name>
</gene>
<dbReference type="GO" id="GO:0016020">
    <property type="term" value="C:membrane"/>
    <property type="evidence" value="ECO:0007669"/>
    <property type="project" value="UniProtKB-SubCell"/>
</dbReference>
<evidence type="ECO:0000259" key="9">
    <source>
        <dbReference type="Pfam" id="PF08352"/>
    </source>
</evidence>
<evidence type="ECO:0000313" key="11">
    <source>
        <dbReference type="Proteomes" id="UP000669179"/>
    </source>
</evidence>
<dbReference type="NCBIfam" id="TIGR01727">
    <property type="entry name" value="oligo_HPY"/>
    <property type="match status" value="1"/>
</dbReference>
<evidence type="ECO:0000256" key="3">
    <source>
        <dbReference type="ARBA" id="ARBA00022448"/>
    </source>
</evidence>
<dbReference type="GO" id="GO:0015833">
    <property type="term" value="P:peptide transport"/>
    <property type="evidence" value="ECO:0007669"/>
    <property type="project" value="InterPro"/>
</dbReference>
<accession>A0A939PJ55</accession>
<dbReference type="GO" id="GO:0005524">
    <property type="term" value="F:ATP binding"/>
    <property type="evidence" value="ECO:0007669"/>
    <property type="project" value="UniProtKB-KW"/>
</dbReference>
<feature type="domain" description="Oligopeptide/dipeptide ABC transporter C-terminal" evidence="9">
    <location>
        <begin position="76"/>
        <end position="138"/>
    </location>
</feature>
<protein>
    <submittedName>
        <fullName evidence="10">ABC transporter ATP-binding protein</fullName>
    </submittedName>
</protein>
<dbReference type="InterPro" id="IPR013563">
    <property type="entry name" value="Oligopep_ABC_C"/>
</dbReference>
<comment type="caution">
    <text evidence="10">The sequence shown here is derived from an EMBL/GenBank/DDBJ whole genome shotgun (WGS) entry which is preliminary data.</text>
</comment>
<evidence type="ECO:0000256" key="6">
    <source>
        <dbReference type="ARBA" id="ARBA00022840"/>
    </source>
</evidence>
<dbReference type="EMBL" id="JAGEOJ010000009">
    <property type="protein sequence ID" value="MBO2450154.1"/>
    <property type="molecule type" value="Genomic_DNA"/>
</dbReference>
<comment type="subcellular location">
    <subcellularLocation>
        <location evidence="1">Membrane</location>
    </subcellularLocation>
</comment>
<keyword evidence="7" id="KW-0472">Membrane</keyword>
<keyword evidence="6 10" id="KW-0067">ATP-binding</keyword>
<dbReference type="Pfam" id="PF08352">
    <property type="entry name" value="oligo_HPY"/>
    <property type="match status" value="1"/>
</dbReference>
<evidence type="ECO:0000313" key="10">
    <source>
        <dbReference type="EMBL" id="MBO2450154.1"/>
    </source>
</evidence>
<keyword evidence="3" id="KW-0813">Transport</keyword>
<organism evidence="10 11">
    <name type="scientific">Actinomadura barringtoniae</name>
    <dbReference type="NCBI Taxonomy" id="1427535"/>
    <lineage>
        <taxon>Bacteria</taxon>
        <taxon>Bacillati</taxon>
        <taxon>Actinomycetota</taxon>
        <taxon>Actinomycetes</taxon>
        <taxon>Streptosporangiales</taxon>
        <taxon>Thermomonosporaceae</taxon>
        <taxon>Actinomadura</taxon>
    </lineage>
</organism>
<comment type="similarity">
    <text evidence="2">Belongs to the ABC transporter superfamily.</text>
</comment>
<evidence type="ECO:0000256" key="2">
    <source>
        <dbReference type="ARBA" id="ARBA00005417"/>
    </source>
</evidence>
<feature type="signal peptide" evidence="8">
    <location>
        <begin position="1"/>
        <end position="20"/>
    </location>
</feature>
<dbReference type="SUPFAM" id="SSF52540">
    <property type="entry name" value="P-loop containing nucleoside triphosphate hydrolases"/>
    <property type="match status" value="1"/>
</dbReference>
<dbReference type="PANTHER" id="PTHR43297">
    <property type="entry name" value="OLIGOPEPTIDE TRANSPORT ATP-BINDING PROTEIN APPD"/>
    <property type="match status" value="1"/>
</dbReference>
<dbReference type="Proteomes" id="UP000669179">
    <property type="component" value="Unassembled WGS sequence"/>
</dbReference>
<evidence type="ECO:0000256" key="8">
    <source>
        <dbReference type="SAM" id="SignalP"/>
    </source>
</evidence>
<keyword evidence="5" id="KW-0547">Nucleotide-binding</keyword>
<feature type="chain" id="PRO_5037943111" evidence="8">
    <location>
        <begin position="21"/>
        <end position="166"/>
    </location>
</feature>
<keyword evidence="11" id="KW-1185">Reference proteome</keyword>